<dbReference type="Pfam" id="PF13193">
    <property type="entry name" value="AMP-binding_C"/>
    <property type="match status" value="1"/>
</dbReference>
<dbReference type="PANTHER" id="PTHR24096:SF422">
    <property type="entry name" value="BCDNA.GH02901"/>
    <property type="match status" value="1"/>
</dbReference>
<accession>A0A8H4VQF3</accession>
<dbReference type="CDD" id="cd05911">
    <property type="entry name" value="Firefly_Luc_like"/>
    <property type="match status" value="1"/>
</dbReference>
<dbReference type="Pfam" id="PF00501">
    <property type="entry name" value="AMP-binding"/>
    <property type="match status" value="1"/>
</dbReference>
<dbReference type="Gene3D" id="3.40.50.980">
    <property type="match status" value="2"/>
</dbReference>
<evidence type="ECO:0008006" key="5">
    <source>
        <dbReference type="Google" id="ProtNLM"/>
    </source>
</evidence>
<dbReference type="PROSITE" id="PS00455">
    <property type="entry name" value="AMP_BINDING"/>
    <property type="match status" value="1"/>
</dbReference>
<dbReference type="EMBL" id="JAACJL010000018">
    <property type="protein sequence ID" value="KAF4618282.1"/>
    <property type="molecule type" value="Genomic_DNA"/>
</dbReference>
<keyword evidence="4" id="KW-1185">Reference proteome</keyword>
<gene>
    <name evidence="3" type="ORF">D9613_011669</name>
</gene>
<name>A0A8H4VQF3_9AGAR</name>
<dbReference type="GO" id="GO:0016405">
    <property type="term" value="F:CoA-ligase activity"/>
    <property type="evidence" value="ECO:0007669"/>
    <property type="project" value="TreeGrafter"/>
</dbReference>
<evidence type="ECO:0000313" key="4">
    <source>
        <dbReference type="Proteomes" id="UP000521872"/>
    </source>
</evidence>
<feature type="domain" description="AMP-dependent synthetase/ligase" evidence="1">
    <location>
        <begin position="54"/>
        <end position="414"/>
    </location>
</feature>
<dbReference type="PANTHER" id="PTHR24096">
    <property type="entry name" value="LONG-CHAIN-FATTY-ACID--COA LIGASE"/>
    <property type="match status" value="1"/>
</dbReference>
<dbReference type="InterPro" id="IPR020845">
    <property type="entry name" value="AMP-binding_CS"/>
</dbReference>
<evidence type="ECO:0000313" key="3">
    <source>
        <dbReference type="EMBL" id="KAF4618282.1"/>
    </source>
</evidence>
<comment type="caution">
    <text evidence="3">The sequence shown here is derived from an EMBL/GenBank/DDBJ whole genome shotgun (WGS) entry which is preliminary data.</text>
</comment>
<feature type="domain" description="AMP-binding enzyme C-terminal" evidence="2">
    <location>
        <begin position="464"/>
        <end position="551"/>
    </location>
</feature>
<dbReference type="InterPro" id="IPR000873">
    <property type="entry name" value="AMP-dep_synth/lig_dom"/>
</dbReference>
<reference evidence="3 4" key="1">
    <citation type="submission" date="2019-12" db="EMBL/GenBank/DDBJ databases">
        <authorList>
            <person name="Floudas D."/>
            <person name="Bentzer J."/>
            <person name="Ahren D."/>
            <person name="Johansson T."/>
            <person name="Persson P."/>
            <person name="Tunlid A."/>
        </authorList>
    </citation>
    <scope>NUCLEOTIDE SEQUENCE [LARGE SCALE GENOMIC DNA]</scope>
    <source>
        <strain evidence="3 4">CBS 102.39</strain>
    </source>
</reference>
<sequence length="572" mass="62509">MSILQAATTFTPPPPGLTVPEVVLDDEFDHPTKLPRNDGVPCLIDDLYGRKVFLQDLRLSTNSMAKAFKKRWNIGNEETVGIVSPNHIDYVACVWAAQRLGALVALMSPALTETELGHQLKIAEPSLLIAHPTSLNTVINAAKKYGLALDRIVVLDASTKTNGNYLTTGMLVEEGSGLPGITFYSAGYFEVQASDKIAFLCFSSGTTGLPKAVAISHRNVICSMLQIATYNRLQSGATPRYKPGDVCTGFLPFYHIYGLMFNLHFMIYSQVTTIVTDRFDFLKFLKNVEQYRITHLAIVPPQAILLCKHPAAKVADLSSVRSCLLGAAPTSAEIIEQLLNRLPGIDLGQGYGMSETTGAVSKWPIWQKVGVFGSSGRLVPGTFAKVVKPDGTLAKIGEEGELYVKGMQICMGYYKNEQATRELFDDGWLKTGDVVRFDEDGELFILDRIKEFIKVRGFQVAPAELEGHLLAHPSIADAGVVGIPDEYSGELPLAFIVLQPTALEKARNDTNASAALKDEIFKYVADAKSRYKRLSGGIVFTDALPKSPSGKLLRRVLREQAAQLKRPAVAKL</sequence>
<dbReference type="Proteomes" id="UP000521872">
    <property type="component" value="Unassembled WGS sequence"/>
</dbReference>
<evidence type="ECO:0000259" key="1">
    <source>
        <dbReference type="Pfam" id="PF00501"/>
    </source>
</evidence>
<dbReference type="Gene3D" id="2.30.38.10">
    <property type="entry name" value="Luciferase, Domain 3"/>
    <property type="match status" value="1"/>
</dbReference>
<dbReference type="SUPFAM" id="SSF56801">
    <property type="entry name" value="Acetyl-CoA synthetase-like"/>
    <property type="match status" value="1"/>
</dbReference>
<dbReference type="AlphaFoldDB" id="A0A8H4VQF3"/>
<dbReference type="InterPro" id="IPR045851">
    <property type="entry name" value="AMP-bd_C_sf"/>
</dbReference>
<proteinExistence type="predicted"/>
<dbReference type="InterPro" id="IPR025110">
    <property type="entry name" value="AMP-bd_C"/>
</dbReference>
<protein>
    <recommendedName>
        <fullName evidence="5">Phenylacetyl-CoA ligase</fullName>
    </recommendedName>
</protein>
<dbReference type="Gene3D" id="3.30.300.30">
    <property type="match status" value="1"/>
</dbReference>
<organism evidence="3 4">
    <name type="scientific">Agrocybe pediades</name>
    <dbReference type="NCBI Taxonomy" id="84607"/>
    <lineage>
        <taxon>Eukaryota</taxon>
        <taxon>Fungi</taxon>
        <taxon>Dikarya</taxon>
        <taxon>Basidiomycota</taxon>
        <taxon>Agaricomycotina</taxon>
        <taxon>Agaricomycetes</taxon>
        <taxon>Agaricomycetidae</taxon>
        <taxon>Agaricales</taxon>
        <taxon>Agaricineae</taxon>
        <taxon>Strophariaceae</taxon>
        <taxon>Agrocybe</taxon>
    </lineage>
</organism>
<evidence type="ECO:0000259" key="2">
    <source>
        <dbReference type="Pfam" id="PF13193"/>
    </source>
</evidence>